<reference evidence="1 2" key="1">
    <citation type="submission" date="2016-11" db="EMBL/GenBank/DDBJ databases">
        <authorList>
            <person name="Jaros S."/>
            <person name="Januszkiewicz K."/>
            <person name="Wedrychowicz H."/>
        </authorList>
    </citation>
    <scope>NUCLEOTIDE SEQUENCE [LARGE SCALE GENOMIC DNA]</scope>
    <source>
        <strain evidence="1">NCIMB 2154T</strain>
    </source>
</reference>
<dbReference type="GeneID" id="47723181"/>
<dbReference type="AlphaFoldDB" id="A0A2H1EAI2"/>
<gene>
    <name evidence="1" type="ORF">MARIT_1671</name>
</gene>
<evidence type="ECO:0000313" key="2">
    <source>
        <dbReference type="Proteomes" id="UP000231564"/>
    </source>
</evidence>
<dbReference type="InterPro" id="IPR011990">
    <property type="entry name" value="TPR-like_helical_dom_sf"/>
</dbReference>
<dbReference type="STRING" id="1349785.GCA_000509405_02199"/>
<organism evidence="1 2">
    <name type="scientific">Tenacibaculum maritimum NCIMB 2154</name>
    <dbReference type="NCBI Taxonomy" id="1349785"/>
    <lineage>
        <taxon>Bacteria</taxon>
        <taxon>Pseudomonadati</taxon>
        <taxon>Bacteroidota</taxon>
        <taxon>Flavobacteriia</taxon>
        <taxon>Flavobacteriales</taxon>
        <taxon>Flavobacteriaceae</taxon>
        <taxon>Tenacibaculum</taxon>
    </lineage>
</organism>
<accession>A0A2H1EAI2</accession>
<evidence type="ECO:0000313" key="1">
    <source>
        <dbReference type="EMBL" id="SFZ82615.1"/>
    </source>
</evidence>
<dbReference type="Gene3D" id="1.25.40.10">
    <property type="entry name" value="Tetratricopeptide repeat domain"/>
    <property type="match status" value="1"/>
</dbReference>
<proteinExistence type="predicted"/>
<keyword evidence="2" id="KW-1185">Reference proteome</keyword>
<dbReference type="SUPFAM" id="SSF48452">
    <property type="entry name" value="TPR-like"/>
    <property type="match status" value="1"/>
</dbReference>
<dbReference type="OrthoDB" id="707450at2"/>
<dbReference type="Proteomes" id="UP000231564">
    <property type="component" value="Chromosome MARIT"/>
</dbReference>
<name>A0A2H1EAI2_9FLAO</name>
<dbReference type="KEGG" id="tmar:MARIT_1671"/>
<protein>
    <recommendedName>
        <fullName evidence="3">Tetratricopeptide repeat protein</fullName>
    </recommendedName>
</protein>
<dbReference type="RefSeq" id="WP_100211230.1">
    <property type="nucleotide sequence ID" value="NZ_CP138495.1"/>
</dbReference>
<evidence type="ECO:0008006" key="3">
    <source>
        <dbReference type="Google" id="ProtNLM"/>
    </source>
</evidence>
<dbReference type="EMBL" id="LT634361">
    <property type="protein sequence ID" value="SFZ82615.1"/>
    <property type="molecule type" value="Genomic_DNA"/>
</dbReference>
<sequence>MSDTCIRKIESYWKNKTTVSNELFQKGKFKDALLGYKNALYRVEVLNKNYSDCIRIGIPLIQIFMISCNNIANTYLELQQIDNAENILKRAIYYLIYTTRNEDINKEEIYTELRKASINYFHFAKQYDSVIKEQVLKDLDHFFLKDTPSSLQ</sequence>